<evidence type="ECO:0000259" key="3">
    <source>
        <dbReference type="Pfam" id="PF07724"/>
    </source>
</evidence>
<dbReference type="InterPro" id="IPR003959">
    <property type="entry name" value="ATPase_AAA_core"/>
</dbReference>
<evidence type="ECO:0000256" key="1">
    <source>
        <dbReference type="ARBA" id="ARBA00022741"/>
    </source>
</evidence>
<dbReference type="AlphaFoldDB" id="A0A1R3K5Z2"/>
<proteinExistence type="predicted"/>
<evidence type="ECO:0000256" key="2">
    <source>
        <dbReference type="ARBA" id="ARBA00022840"/>
    </source>
</evidence>
<keyword evidence="5" id="KW-1185">Reference proteome</keyword>
<reference evidence="5" key="1">
    <citation type="submission" date="2013-09" db="EMBL/GenBank/DDBJ databases">
        <title>Corchorus olitorius genome sequencing.</title>
        <authorList>
            <person name="Alam M."/>
            <person name="Haque M.S."/>
            <person name="Islam M.S."/>
            <person name="Emdad E.M."/>
            <person name="Islam M.M."/>
            <person name="Ahmed B."/>
            <person name="Halim A."/>
            <person name="Hossen Q.M.M."/>
            <person name="Hossain M.Z."/>
            <person name="Ahmed R."/>
            <person name="Khan M.M."/>
            <person name="Islam R."/>
            <person name="Rashid M.M."/>
            <person name="Khan S.A."/>
            <person name="Rahman M.S."/>
            <person name="Alam M."/>
            <person name="Yahiya A.S."/>
            <person name="Khan M.S."/>
            <person name="Azam M.S."/>
            <person name="Haque T."/>
            <person name="Lashkar M.Z.H."/>
            <person name="Akhand A.I."/>
            <person name="Morshed G."/>
            <person name="Roy S."/>
            <person name="Uddin K.S."/>
            <person name="Rabeya T."/>
            <person name="Hossain A.S."/>
            <person name="Chowdhury A."/>
            <person name="Snigdha A.R."/>
            <person name="Mortoza M.S."/>
            <person name="Matin S.A."/>
            <person name="Hoque S.M.E."/>
            <person name="Islam M.K."/>
            <person name="Roy D.K."/>
            <person name="Haider R."/>
            <person name="Moosa M.M."/>
            <person name="Elias S.M."/>
            <person name="Hasan A.M."/>
            <person name="Jahan S."/>
            <person name="Shafiuddin M."/>
            <person name="Mahmood N."/>
            <person name="Shommy N.S."/>
        </authorList>
    </citation>
    <scope>NUCLEOTIDE SEQUENCE [LARGE SCALE GENOMIC DNA]</scope>
    <source>
        <strain evidence="5">cv. O-4</strain>
    </source>
</reference>
<dbReference type="InterPro" id="IPR027417">
    <property type="entry name" value="P-loop_NTPase"/>
</dbReference>
<dbReference type="GO" id="GO:0005524">
    <property type="term" value="F:ATP binding"/>
    <property type="evidence" value="ECO:0007669"/>
    <property type="project" value="UniProtKB-KW"/>
</dbReference>
<feature type="domain" description="ATPase AAA-type core" evidence="3">
    <location>
        <begin position="346"/>
        <end position="471"/>
    </location>
</feature>
<keyword evidence="2" id="KW-0067">ATP-binding</keyword>
<gene>
    <name evidence="4" type="ORF">COLO4_11022</name>
</gene>
<dbReference type="OrthoDB" id="1687976at2759"/>
<dbReference type="Proteomes" id="UP000187203">
    <property type="component" value="Unassembled WGS sequence"/>
</dbReference>
<dbReference type="InterPro" id="IPR001270">
    <property type="entry name" value="ClpA/B"/>
</dbReference>
<dbReference type="GO" id="GO:0005737">
    <property type="term" value="C:cytoplasm"/>
    <property type="evidence" value="ECO:0007669"/>
    <property type="project" value="TreeGrafter"/>
</dbReference>
<dbReference type="Gene3D" id="3.40.50.300">
    <property type="entry name" value="P-loop containing nucleotide triphosphate hydrolases"/>
    <property type="match status" value="2"/>
</dbReference>
<name>A0A1R3K5Z2_9ROSI</name>
<comment type="caution">
    <text evidence="4">The sequence shown here is derived from an EMBL/GenBank/DDBJ whole genome shotgun (WGS) entry which is preliminary data.</text>
</comment>
<evidence type="ECO:0000313" key="5">
    <source>
        <dbReference type="Proteomes" id="UP000187203"/>
    </source>
</evidence>
<dbReference type="STRING" id="93759.A0A1R3K5Z2"/>
<dbReference type="Pfam" id="PF07724">
    <property type="entry name" value="AAA_2"/>
    <property type="match status" value="2"/>
</dbReference>
<dbReference type="GO" id="GO:0034605">
    <property type="term" value="P:cellular response to heat"/>
    <property type="evidence" value="ECO:0007669"/>
    <property type="project" value="TreeGrafter"/>
</dbReference>
<dbReference type="GO" id="GO:0016887">
    <property type="term" value="F:ATP hydrolysis activity"/>
    <property type="evidence" value="ECO:0007669"/>
    <property type="project" value="InterPro"/>
</dbReference>
<dbReference type="SUPFAM" id="SSF52540">
    <property type="entry name" value="P-loop containing nucleoside triphosphate hydrolases"/>
    <property type="match status" value="2"/>
</dbReference>
<dbReference type="EMBL" id="AWUE01014619">
    <property type="protein sequence ID" value="OMP02515.1"/>
    <property type="molecule type" value="Genomic_DNA"/>
</dbReference>
<dbReference type="InterPro" id="IPR050130">
    <property type="entry name" value="ClpA_ClpB"/>
</dbReference>
<dbReference type="PANTHER" id="PTHR11638:SF18">
    <property type="entry name" value="HEAT SHOCK PROTEIN 104"/>
    <property type="match status" value="1"/>
</dbReference>
<keyword evidence="1" id="KW-0547">Nucleotide-binding</keyword>
<feature type="domain" description="ATPase AAA-type core" evidence="3">
    <location>
        <begin position="90"/>
        <end position="230"/>
    </location>
</feature>
<dbReference type="PRINTS" id="PR00300">
    <property type="entry name" value="CLPPROTEASEA"/>
</dbReference>
<evidence type="ECO:0000313" key="4">
    <source>
        <dbReference type="EMBL" id="OMP02515.1"/>
    </source>
</evidence>
<accession>A0A1R3K5Z2</accession>
<sequence length="610" mass="67259">MLKISQLISTQVSRGFSDLAKEVKGLIDYLYGYDDALSSSDEPGCKVEPSCLSEEATVDKGRLNKRVKKGLDNLLILSKPKDLSFCRPKSYLLLGLHCHGKAHLADYLDKNLVTGDGVTLVVDIDLSNFSDDTALLRLKNELVRSIGNEQRSGSSQIVGNMKLRPYNIILFNQVEKAHISVFSTLLLALDVGMCKDSHGNIIDFSDTIIILTSELGNKKIITRLFEAREHQEPDSLHEFRALHRKEKQKVQNFYLLMLKISQLISTQVSRGFSGLAKEVKGLIDNLDDYDDALSSSDEPGCKVEPSCLPEEATVDKGRLNKRVKKGLDNLLILSKPENLSFCRPKSYLLLGLHCHGKAHLADYLGKNLVTGDGVTLVVDIDLSDFSDDIALLRLKNELARSIGNEQRSGSSQIVGNMKLRPYNIILFNQVEKAHISVFSALLSALDVGMCRDSHGNIIDFSDTIIILTSEGFSDLAKEVKGLIDNLDDYDDALSSSDEPGCKVEPSCLPEEATVDKGRLNKRVKKGLDNLLILSKPENLSFCRPKTYLLLGLHCHGKAHLANYLGKNLVTGDGVTLVVDIDLSDFSDDTALLRLKNELASGLVLHKLLAT</sequence>
<protein>
    <submittedName>
        <fullName evidence="4">Chaperonin ClpA/B</fullName>
    </submittedName>
</protein>
<organism evidence="4 5">
    <name type="scientific">Corchorus olitorius</name>
    <dbReference type="NCBI Taxonomy" id="93759"/>
    <lineage>
        <taxon>Eukaryota</taxon>
        <taxon>Viridiplantae</taxon>
        <taxon>Streptophyta</taxon>
        <taxon>Embryophyta</taxon>
        <taxon>Tracheophyta</taxon>
        <taxon>Spermatophyta</taxon>
        <taxon>Magnoliopsida</taxon>
        <taxon>eudicotyledons</taxon>
        <taxon>Gunneridae</taxon>
        <taxon>Pentapetalae</taxon>
        <taxon>rosids</taxon>
        <taxon>malvids</taxon>
        <taxon>Malvales</taxon>
        <taxon>Malvaceae</taxon>
        <taxon>Grewioideae</taxon>
        <taxon>Apeibeae</taxon>
        <taxon>Corchorus</taxon>
    </lineage>
</organism>
<dbReference type="PANTHER" id="PTHR11638">
    <property type="entry name" value="ATP-DEPENDENT CLP PROTEASE"/>
    <property type="match status" value="1"/>
</dbReference>